<dbReference type="AlphaFoldDB" id="A0A1I3YRG7"/>
<keyword evidence="5 9" id="KW-0472">Membrane</keyword>
<dbReference type="Pfam" id="PF09976">
    <property type="entry name" value="TPR_21"/>
    <property type="match status" value="1"/>
</dbReference>
<name>A0A1I3YRG7_9GAMM</name>
<keyword evidence="4 9" id="KW-1133">Transmembrane helix</keyword>
<dbReference type="GO" id="GO:0005886">
    <property type="term" value="C:plasma membrane"/>
    <property type="evidence" value="ECO:0007669"/>
    <property type="project" value="UniProtKB-SubCell"/>
</dbReference>
<protein>
    <recommendedName>
        <fullName evidence="8">Ancillary SecYEG translocon subunit</fullName>
    </recommendedName>
</protein>
<dbReference type="PANTHER" id="PTHR38035:SF1">
    <property type="entry name" value="ANCILLARY SECYEG TRANSLOCON SUBUNIT"/>
    <property type="match status" value="1"/>
</dbReference>
<evidence type="ECO:0000256" key="4">
    <source>
        <dbReference type="ARBA" id="ARBA00022989"/>
    </source>
</evidence>
<evidence type="ECO:0000256" key="1">
    <source>
        <dbReference type="ARBA" id="ARBA00004401"/>
    </source>
</evidence>
<keyword evidence="12" id="KW-1185">Reference proteome</keyword>
<dbReference type="RefSeq" id="WP_091713602.1">
    <property type="nucleotide sequence ID" value="NZ_FOSH01000008.1"/>
</dbReference>
<evidence type="ECO:0000256" key="8">
    <source>
        <dbReference type="ARBA" id="ARBA00024235"/>
    </source>
</evidence>
<dbReference type="STRING" id="45496.SAMN04488079_108166"/>
<evidence type="ECO:0000313" key="11">
    <source>
        <dbReference type="EMBL" id="SFK33841.1"/>
    </source>
</evidence>
<dbReference type="EMBL" id="FOSH01000008">
    <property type="protein sequence ID" value="SFK33841.1"/>
    <property type="molecule type" value="Genomic_DNA"/>
</dbReference>
<dbReference type="OrthoDB" id="9789675at2"/>
<dbReference type="GO" id="GO:0044877">
    <property type="term" value="F:protein-containing complex binding"/>
    <property type="evidence" value="ECO:0007669"/>
    <property type="project" value="InterPro"/>
</dbReference>
<dbReference type="Gene3D" id="1.25.40.10">
    <property type="entry name" value="Tetratricopeptide repeat domain"/>
    <property type="match status" value="1"/>
</dbReference>
<reference evidence="12" key="1">
    <citation type="submission" date="2016-10" db="EMBL/GenBank/DDBJ databases">
        <authorList>
            <person name="Varghese N."/>
            <person name="Submissions S."/>
        </authorList>
    </citation>
    <scope>NUCLEOTIDE SEQUENCE [LARGE SCALE GENOMIC DNA]</scope>
    <source>
        <strain evidence="12">DSM 11578</strain>
    </source>
</reference>
<sequence>MDIYASDEEKAEAIKQWWRENGRSVFIGVILGIAGIFGVRYWMNYQQVQDQQAALTYQQAIVSVSNQDDAAAEMSTEKLMQDNKNSAYSVFAALQMAEKASEAGEFDKSKDYLTWVIANATLSGHKALAKLRLAKVEFDHGQLDEALKQVTSNDAAAFDSLFAELEGDIKTAQGQAEEAHAAYQKALVGLNSGEPRQTLIEMKLDDVAAAHES</sequence>
<evidence type="ECO:0000256" key="2">
    <source>
        <dbReference type="ARBA" id="ARBA00022475"/>
    </source>
</evidence>
<dbReference type="InterPro" id="IPR018704">
    <property type="entry name" value="SecYEG/CpoB_TPR"/>
</dbReference>
<evidence type="ECO:0000313" key="12">
    <source>
        <dbReference type="Proteomes" id="UP000198924"/>
    </source>
</evidence>
<feature type="transmembrane region" description="Helical" evidence="9">
    <location>
        <begin position="25"/>
        <end position="43"/>
    </location>
</feature>
<comment type="similarity">
    <text evidence="7">Belongs to the YfgM family.</text>
</comment>
<keyword evidence="6" id="KW-0143">Chaperone</keyword>
<evidence type="ECO:0000256" key="7">
    <source>
        <dbReference type="ARBA" id="ARBA00024197"/>
    </source>
</evidence>
<feature type="domain" description="Ancillary SecYEG translocon subunit/Cell division coordinator CpoB TPR" evidence="10">
    <location>
        <begin position="15"/>
        <end position="208"/>
    </location>
</feature>
<evidence type="ECO:0000256" key="5">
    <source>
        <dbReference type="ARBA" id="ARBA00023136"/>
    </source>
</evidence>
<gene>
    <name evidence="11" type="ORF">SAMN04488079_108166</name>
</gene>
<evidence type="ECO:0000256" key="9">
    <source>
        <dbReference type="SAM" id="Phobius"/>
    </source>
</evidence>
<keyword evidence="2" id="KW-1003">Cell membrane</keyword>
<dbReference type="InterPro" id="IPR011990">
    <property type="entry name" value="TPR-like_helical_dom_sf"/>
</dbReference>
<evidence type="ECO:0000259" key="10">
    <source>
        <dbReference type="Pfam" id="PF09976"/>
    </source>
</evidence>
<keyword evidence="3 9" id="KW-0812">Transmembrane</keyword>
<dbReference type="PANTHER" id="PTHR38035">
    <property type="entry name" value="UPF0070 PROTEIN YFGM"/>
    <property type="match status" value="1"/>
</dbReference>
<dbReference type="Proteomes" id="UP000198924">
    <property type="component" value="Unassembled WGS sequence"/>
</dbReference>
<evidence type="ECO:0000256" key="6">
    <source>
        <dbReference type="ARBA" id="ARBA00023186"/>
    </source>
</evidence>
<comment type="subcellular location">
    <subcellularLocation>
        <location evidence="1">Cell membrane</location>
        <topology evidence="1">Single-pass type II membrane protein</topology>
    </subcellularLocation>
</comment>
<dbReference type="InterPro" id="IPR026039">
    <property type="entry name" value="YfgM"/>
</dbReference>
<proteinExistence type="inferred from homology"/>
<dbReference type="PIRSF" id="PIRSF006170">
    <property type="entry name" value="YfgM"/>
    <property type="match status" value="1"/>
</dbReference>
<organism evidence="11 12">
    <name type="scientific">Methylophaga sulfidovorans</name>
    <dbReference type="NCBI Taxonomy" id="45496"/>
    <lineage>
        <taxon>Bacteria</taxon>
        <taxon>Pseudomonadati</taxon>
        <taxon>Pseudomonadota</taxon>
        <taxon>Gammaproteobacteria</taxon>
        <taxon>Thiotrichales</taxon>
        <taxon>Piscirickettsiaceae</taxon>
        <taxon>Methylophaga</taxon>
    </lineage>
</organism>
<evidence type="ECO:0000256" key="3">
    <source>
        <dbReference type="ARBA" id="ARBA00022692"/>
    </source>
</evidence>
<accession>A0A1I3YRG7</accession>